<dbReference type="SMART" id="SM00448">
    <property type="entry name" value="REC"/>
    <property type="match status" value="1"/>
</dbReference>
<name>A0A2R4X025_9EURY</name>
<dbReference type="InterPro" id="IPR001789">
    <property type="entry name" value="Sig_transdc_resp-reg_receiver"/>
</dbReference>
<gene>
    <name evidence="4" type="ORF">HARCEL1_05065</name>
</gene>
<proteinExistence type="predicted"/>
<dbReference type="AlphaFoldDB" id="A0A2R4X025"/>
<evidence type="ECO:0000313" key="5">
    <source>
        <dbReference type="Proteomes" id="UP000244727"/>
    </source>
</evidence>
<feature type="domain" description="Response regulatory" evidence="3">
    <location>
        <begin position="22"/>
        <end position="138"/>
    </location>
</feature>
<dbReference type="Gene3D" id="3.40.50.2300">
    <property type="match status" value="1"/>
</dbReference>
<dbReference type="KEGG" id="harc:HARCEL1_05065"/>
<keyword evidence="5" id="KW-1185">Reference proteome</keyword>
<dbReference type="SUPFAM" id="SSF52172">
    <property type="entry name" value="CheY-like"/>
    <property type="match status" value="1"/>
</dbReference>
<organism evidence="4 5">
    <name type="scientific">Halococcoides cellulosivorans</name>
    <dbReference type="NCBI Taxonomy" id="1679096"/>
    <lineage>
        <taxon>Archaea</taxon>
        <taxon>Methanobacteriati</taxon>
        <taxon>Methanobacteriota</taxon>
        <taxon>Stenosarchaea group</taxon>
        <taxon>Halobacteria</taxon>
        <taxon>Halobacteriales</taxon>
        <taxon>Haloarculaceae</taxon>
        <taxon>Halococcoides</taxon>
    </lineage>
</organism>
<accession>A0A2R4X025</accession>
<dbReference type="PROSITE" id="PS50110">
    <property type="entry name" value="RESPONSE_REGULATORY"/>
    <property type="match status" value="1"/>
</dbReference>
<reference evidence="4 5" key="1">
    <citation type="submission" date="2018-04" db="EMBL/GenBank/DDBJ databases">
        <title>Halococcoides cellulosivorans gen. nov., sp. nov., an extremely halophilic cellulose-utilizing haloarchaeon from hypersaline lakes.</title>
        <authorList>
            <person name="Sorokin D.Y."/>
            <person name="Toshchakov S.V."/>
            <person name="Samarov N.I."/>
            <person name="Korzhenkov A."/>
            <person name="Kublanov I.V."/>
        </authorList>
    </citation>
    <scope>NUCLEOTIDE SEQUENCE [LARGE SCALE GENOMIC DNA]</scope>
    <source>
        <strain evidence="4 5">HArcel1</strain>
    </source>
</reference>
<sequence>MSRSTMHVSGDDRSATEVTQTRVLVVDDDPTVVDLASQYLEHDLVDVSITVETDPQAAIERIRTGAIDCVICDYSMPTVDGLDVLDVVEREAPGTAFVLFTGSPDEAVYDRIDDESVDRFIRKGEADAFGRLATAVEELR</sequence>
<dbReference type="PANTHER" id="PTHR44591:SF3">
    <property type="entry name" value="RESPONSE REGULATORY DOMAIN-CONTAINING PROTEIN"/>
    <property type="match status" value="1"/>
</dbReference>
<dbReference type="Pfam" id="PF00072">
    <property type="entry name" value="Response_reg"/>
    <property type="match status" value="1"/>
</dbReference>
<keyword evidence="1 2" id="KW-0597">Phosphoprotein</keyword>
<dbReference type="InterPro" id="IPR050595">
    <property type="entry name" value="Bact_response_regulator"/>
</dbReference>
<dbReference type="EMBL" id="CP028858">
    <property type="protein sequence ID" value="AWB27121.1"/>
    <property type="molecule type" value="Genomic_DNA"/>
</dbReference>
<protein>
    <recommendedName>
        <fullName evidence="3">Response regulatory domain-containing protein</fullName>
    </recommendedName>
</protein>
<dbReference type="Proteomes" id="UP000244727">
    <property type="component" value="Chromosome"/>
</dbReference>
<dbReference type="InterPro" id="IPR011006">
    <property type="entry name" value="CheY-like_superfamily"/>
</dbReference>
<evidence type="ECO:0000259" key="3">
    <source>
        <dbReference type="PROSITE" id="PS50110"/>
    </source>
</evidence>
<dbReference type="PANTHER" id="PTHR44591">
    <property type="entry name" value="STRESS RESPONSE REGULATOR PROTEIN 1"/>
    <property type="match status" value="1"/>
</dbReference>
<evidence type="ECO:0000313" key="4">
    <source>
        <dbReference type="EMBL" id="AWB27121.1"/>
    </source>
</evidence>
<evidence type="ECO:0000256" key="1">
    <source>
        <dbReference type="ARBA" id="ARBA00022553"/>
    </source>
</evidence>
<dbReference type="GO" id="GO:0000160">
    <property type="term" value="P:phosphorelay signal transduction system"/>
    <property type="evidence" value="ECO:0007669"/>
    <property type="project" value="InterPro"/>
</dbReference>
<dbReference type="CDD" id="cd00156">
    <property type="entry name" value="REC"/>
    <property type="match status" value="1"/>
</dbReference>
<feature type="modified residue" description="4-aspartylphosphate" evidence="2">
    <location>
        <position position="73"/>
    </location>
</feature>
<evidence type="ECO:0000256" key="2">
    <source>
        <dbReference type="PROSITE-ProRule" id="PRU00169"/>
    </source>
</evidence>